<gene>
    <name evidence="1" type="ORF">GCM10009799_25720</name>
</gene>
<sequence length="116" mass="11833">MGGREHGDGDWIGGVDQALADAALPRELARVGTSEEYDDALRASHAEGVSLVGEHVGTPIVAATGADGERVAFFGPVISEVPTGEPAGRLWDAALVVAATPGFHELKGPPPTEPSP</sequence>
<evidence type="ECO:0000313" key="1">
    <source>
        <dbReference type="EMBL" id="GAA1997539.1"/>
    </source>
</evidence>
<evidence type="ECO:0008006" key="3">
    <source>
        <dbReference type="Google" id="ProtNLM"/>
    </source>
</evidence>
<accession>A0ABN2T489</accession>
<evidence type="ECO:0000313" key="2">
    <source>
        <dbReference type="Proteomes" id="UP001501585"/>
    </source>
</evidence>
<name>A0ABN2T489_9ACTN</name>
<dbReference type="Gene3D" id="3.40.30.10">
    <property type="entry name" value="Glutaredoxin"/>
    <property type="match status" value="1"/>
</dbReference>
<proteinExistence type="predicted"/>
<keyword evidence="2" id="KW-1185">Reference proteome</keyword>
<dbReference type="Proteomes" id="UP001501585">
    <property type="component" value="Unassembled WGS sequence"/>
</dbReference>
<organism evidence="1 2">
    <name type="scientific">Nocardiopsis rhodophaea</name>
    <dbReference type="NCBI Taxonomy" id="280238"/>
    <lineage>
        <taxon>Bacteria</taxon>
        <taxon>Bacillati</taxon>
        <taxon>Actinomycetota</taxon>
        <taxon>Actinomycetes</taxon>
        <taxon>Streptosporangiales</taxon>
        <taxon>Nocardiopsidaceae</taxon>
        <taxon>Nocardiopsis</taxon>
    </lineage>
</organism>
<dbReference type="EMBL" id="BAAAPC010000009">
    <property type="protein sequence ID" value="GAA1997539.1"/>
    <property type="molecule type" value="Genomic_DNA"/>
</dbReference>
<comment type="caution">
    <text evidence="1">The sequence shown here is derived from an EMBL/GenBank/DDBJ whole genome shotgun (WGS) entry which is preliminary data.</text>
</comment>
<dbReference type="Pfam" id="PF22234">
    <property type="entry name" value="Rv2466c-like"/>
    <property type="match status" value="1"/>
</dbReference>
<protein>
    <recommendedName>
        <fullName evidence="3">IclR-ED domain-containing protein</fullName>
    </recommendedName>
</protein>
<reference evidence="1 2" key="1">
    <citation type="journal article" date="2019" name="Int. J. Syst. Evol. Microbiol.">
        <title>The Global Catalogue of Microorganisms (GCM) 10K type strain sequencing project: providing services to taxonomists for standard genome sequencing and annotation.</title>
        <authorList>
            <consortium name="The Broad Institute Genomics Platform"/>
            <consortium name="The Broad Institute Genome Sequencing Center for Infectious Disease"/>
            <person name="Wu L."/>
            <person name="Ma J."/>
        </authorList>
    </citation>
    <scope>NUCLEOTIDE SEQUENCE [LARGE SCALE GENOMIC DNA]</scope>
    <source>
        <strain evidence="1 2">JCM 15313</strain>
    </source>
</reference>
<dbReference type="InterPro" id="IPR053977">
    <property type="entry name" value="Rv2466c-like"/>
</dbReference>